<evidence type="ECO:0000256" key="1">
    <source>
        <dbReference type="ARBA" id="ARBA00006405"/>
    </source>
</evidence>
<evidence type="ECO:0000256" key="2">
    <source>
        <dbReference type="ARBA" id="ARBA00022942"/>
    </source>
</evidence>
<dbReference type="GO" id="GO:0070628">
    <property type="term" value="F:proteasome binding"/>
    <property type="evidence" value="ECO:0007669"/>
    <property type="project" value="InterPro"/>
</dbReference>
<reference evidence="5 6" key="1">
    <citation type="submission" date="2024-04" db="EMBL/GenBank/DDBJ databases">
        <authorList>
            <person name="Fracassetti M."/>
        </authorList>
    </citation>
    <scope>NUCLEOTIDE SEQUENCE [LARGE SCALE GENOMIC DNA]</scope>
</reference>
<name>A0AAV2CB49_9ROSI</name>
<keyword evidence="6" id="KW-1185">Reference proteome</keyword>
<gene>
    <name evidence="5" type="ORF">LTRI10_LOCUS998</name>
</gene>
<accession>A0AAV2CB49</accession>
<feature type="domain" description="PI31 proteasome regulator N-terminal" evidence="4">
    <location>
        <begin position="15"/>
        <end position="158"/>
    </location>
</feature>
<evidence type="ECO:0000313" key="6">
    <source>
        <dbReference type="Proteomes" id="UP001497516"/>
    </source>
</evidence>
<evidence type="ECO:0000259" key="4">
    <source>
        <dbReference type="Pfam" id="PF11566"/>
    </source>
</evidence>
<dbReference type="InterPro" id="IPR021625">
    <property type="entry name" value="PI31_Prot_N"/>
</dbReference>
<dbReference type="GO" id="GO:0043161">
    <property type="term" value="P:proteasome-mediated ubiquitin-dependent protein catabolic process"/>
    <property type="evidence" value="ECO:0007669"/>
    <property type="project" value="InterPro"/>
</dbReference>
<sequence>MATEKSVMGVIRAARPAFRNNHDKAAFVVHASFHAAGYLLTATGIPALTESALSSTSADEVGIDHWNEVDEEYGFVYVNPENLGKRVLVKCLTMNDKLVVSAMLVDAGSNSGADPVHMEISVNDYVGENGASNYSQRFKKLDNLISSINAELLSKLGGSSHTGSSSESQSQTSDSGGRFKSEPRTAWPDPTPNLYPSGVVGPRVPPFGMDDLVPGPGAGIYPGRGGFGGDGGMLLGPNNPRWYGGDNGGLGLPGVQPGALPGVRFDPYGPPGIPGFEPNRFNRGPARPGRGMDPDIEQPGRGFDYI</sequence>
<organism evidence="5 6">
    <name type="scientific">Linum trigynum</name>
    <dbReference type="NCBI Taxonomy" id="586398"/>
    <lineage>
        <taxon>Eukaryota</taxon>
        <taxon>Viridiplantae</taxon>
        <taxon>Streptophyta</taxon>
        <taxon>Embryophyta</taxon>
        <taxon>Tracheophyta</taxon>
        <taxon>Spermatophyta</taxon>
        <taxon>Magnoliopsida</taxon>
        <taxon>eudicotyledons</taxon>
        <taxon>Gunneridae</taxon>
        <taxon>Pentapetalae</taxon>
        <taxon>rosids</taxon>
        <taxon>fabids</taxon>
        <taxon>Malpighiales</taxon>
        <taxon>Linaceae</taxon>
        <taxon>Linum</taxon>
    </lineage>
</organism>
<feature type="region of interest" description="Disordered" evidence="3">
    <location>
        <begin position="156"/>
        <end position="199"/>
    </location>
</feature>
<evidence type="ECO:0000256" key="3">
    <source>
        <dbReference type="SAM" id="MobiDB-lite"/>
    </source>
</evidence>
<evidence type="ECO:0000313" key="5">
    <source>
        <dbReference type="EMBL" id="CAL1353071.1"/>
    </source>
</evidence>
<keyword evidence="2" id="KW-0647">Proteasome</keyword>
<dbReference type="PANTHER" id="PTHR13266:SF1">
    <property type="entry name" value="PROTEASOME INHIBITOR PI31 SUBUNIT"/>
    <property type="match status" value="1"/>
</dbReference>
<dbReference type="InterPro" id="IPR045128">
    <property type="entry name" value="PI31-like"/>
</dbReference>
<dbReference type="AlphaFoldDB" id="A0AAV2CB49"/>
<dbReference type="Pfam" id="PF11566">
    <property type="entry name" value="PI31_Prot_N"/>
    <property type="match status" value="1"/>
</dbReference>
<protein>
    <recommendedName>
        <fullName evidence="4">PI31 proteasome regulator N-terminal domain-containing protein</fullName>
    </recommendedName>
</protein>
<proteinExistence type="inferred from homology"/>
<dbReference type="GO" id="GO:0000502">
    <property type="term" value="C:proteasome complex"/>
    <property type="evidence" value="ECO:0007669"/>
    <property type="project" value="UniProtKB-KW"/>
</dbReference>
<dbReference type="EMBL" id="OZ034813">
    <property type="protein sequence ID" value="CAL1353071.1"/>
    <property type="molecule type" value="Genomic_DNA"/>
</dbReference>
<feature type="compositionally biased region" description="Low complexity" evidence="3">
    <location>
        <begin position="157"/>
        <end position="176"/>
    </location>
</feature>
<comment type="similarity">
    <text evidence="1">Belongs to the proteasome inhibitor PI31 family.</text>
</comment>
<feature type="region of interest" description="Disordered" evidence="3">
    <location>
        <begin position="261"/>
        <end position="306"/>
    </location>
</feature>
<dbReference type="PANTHER" id="PTHR13266">
    <property type="entry name" value="PROTEASOME INHIBITOR"/>
    <property type="match status" value="1"/>
</dbReference>
<dbReference type="GO" id="GO:0004866">
    <property type="term" value="F:endopeptidase inhibitor activity"/>
    <property type="evidence" value="ECO:0007669"/>
    <property type="project" value="InterPro"/>
</dbReference>
<dbReference type="Gene3D" id="3.40.1000.30">
    <property type="match status" value="1"/>
</dbReference>
<dbReference type="Proteomes" id="UP001497516">
    <property type="component" value="Chromosome 1"/>
</dbReference>